<keyword evidence="2" id="KW-1185">Reference proteome</keyword>
<reference evidence="1" key="1">
    <citation type="submission" date="2023-05" db="EMBL/GenBank/DDBJ databases">
        <authorList>
            <person name="Stuckert A."/>
        </authorList>
    </citation>
    <scope>NUCLEOTIDE SEQUENCE</scope>
</reference>
<name>A0ABN9C013_9NEOB</name>
<evidence type="ECO:0000313" key="1">
    <source>
        <dbReference type="EMBL" id="CAI9553012.1"/>
    </source>
</evidence>
<protein>
    <submittedName>
        <fullName evidence="1">Uncharacterized protein</fullName>
    </submittedName>
</protein>
<accession>A0ABN9C013</accession>
<organism evidence="1 2">
    <name type="scientific">Staurois parvus</name>
    <dbReference type="NCBI Taxonomy" id="386267"/>
    <lineage>
        <taxon>Eukaryota</taxon>
        <taxon>Metazoa</taxon>
        <taxon>Chordata</taxon>
        <taxon>Craniata</taxon>
        <taxon>Vertebrata</taxon>
        <taxon>Euteleostomi</taxon>
        <taxon>Amphibia</taxon>
        <taxon>Batrachia</taxon>
        <taxon>Anura</taxon>
        <taxon>Neobatrachia</taxon>
        <taxon>Ranoidea</taxon>
        <taxon>Ranidae</taxon>
        <taxon>Staurois</taxon>
    </lineage>
</organism>
<proteinExistence type="predicted"/>
<comment type="caution">
    <text evidence="1">The sequence shown here is derived from an EMBL/GenBank/DDBJ whole genome shotgun (WGS) entry which is preliminary data.</text>
</comment>
<dbReference type="Proteomes" id="UP001162483">
    <property type="component" value="Unassembled WGS sequence"/>
</dbReference>
<sequence length="74" mass="8497">MITEVTWLFTTALYHVTSCDRSQLTQYLSMATRMQPERRRKMIAFIAFIGVKAISVKKKKKSSLPPTSSTVSLW</sequence>
<gene>
    <name evidence="1" type="ORF">SPARVUS_LOCUS3968562</name>
</gene>
<evidence type="ECO:0000313" key="2">
    <source>
        <dbReference type="Proteomes" id="UP001162483"/>
    </source>
</evidence>
<dbReference type="EMBL" id="CATNWA010006887">
    <property type="protein sequence ID" value="CAI9553012.1"/>
    <property type="molecule type" value="Genomic_DNA"/>
</dbReference>